<dbReference type="InterPro" id="IPR006119">
    <property type="entry name" value="Resolv_N"/>
</dbReference>
<dbReference type="PROSITE" id="PS51737">
    <property type="entry name" value="RECOMBINASE_DNA_BIND"/>
    <property type="match status" value="1"/>
</dbReference>
<dbReference type="GO" id="GO:0003677">
    <property type="term" value="F:DNA binding"/>
    <property type="evidence" value="ECO:0007669"/>
    <property type="project" value="InterPro"/>
</dbReference>
<name>A0A1M6P2U2_9FIRM</name>
<dbReference type="GO" id="GO:0000150">
    <property type="term" value="F:DNA strand exchange activity"/>
    <property type="evidence" value="ECO:0007669"/>
    <property type="project" value="InterPro"/>
</dbReference>
<keyword evidence="5" id="KW-1185">Reference proteome</keyword>
<dbReference type="SMART" id="SM00857">
    <property type="entry name" value="Resolvase"/>
    <property type="match status" value="1"/>
</dbReference>
<protein>
    <submittedName>
        <fullName evidence="4">Site-specific DNA recombinase</fullName>
    </submittedName>
</protein>
<organism evidence="4 5">
    <name type="scientific">Hespellia stercorisuis DSM 15480</name>
    <dbReference type="NCBI Taxonomy" id="1121950"/>
    <lineage>
        <taxon>Bacteria</taxon>
        <taxon>Bacillati</taxon>
        <taxon>Bacillota</taxon>
        <taxon>Clostridia</taxon>
        <taxon>Lachnospirales</taxon>
        <taxon>Lachnospiraceae</taxon>
        <taxon>Hespellia</taxon>
    </lineage>
</organism>
<dbReference type="PANTHER" id="PTHR30461">
    <property type="entry name" value="DNA-INVERTASE FROM LAMBDOID PROPHAGE"/>
    <property type="match status" value="1"/>
</dbReference>
<keyword evidence="1" id="KW-0175">Coiled coil</keyword>
<reference evidence="4 5" key="1">
    <citation type="submission" date="2016-11" db="EMBL/GenBank/DDBJ databases">
        <authorList>
            <person name="Jaros S."/>
            <person name="Januszkiewicz K."/>
            <person name="Wedrychowicz H."/>
        </authorList>
    </citation>
    <scope>NUCLEOTIDE SEQUENCE [LARGE SCALE GENOMIC DNA]</scope>
    <source>
        <strain evidence="4 5">DSM 15480</strain>
    </source>
</reference>
<dbReference type="InterPro" id="IPR038109">
    <property type="entry name" value="DNA_bind_recomb_sf"/>
</dbReference>
<dbReference type="PANTHER" id="PTHR30461:SF23">
    <property type="entry name" value="DNA RECOMBINASE-RELATED"/>
    <property type="match status" value="1"/>
</dbReference>
<dbReference type="EMBL" id="FQZY01000026">
    <property type="protein sequence ID" value="SHK02317.1"/>
    <property type="molecule type" value="Genomic_DNA"/>
</dbReference>
<dbReference type="InterPro" id="IPR025827">
    <property type="entry name" value="Zn_ribbon_recom_dom"/>
</dbReference>
<evidence type="ECO:0000256" key="1">
    <source>
        <dbReference type="SAM" id="Coils"/>
    </source>
</evidence>
<dbReference type="PROSITE" id="PS51736">
    <property type="entry name" value="RECOMBINASES_3"/>
    <property type="match status" value="1"/>
</dbReference>
<dbReference type="CDD" id="cd00338">
    <property type="entry name" value="Ser_Recombinase"/>
    <property type="match status" value="1"/>
</dbReference>
<dbReference type="AlphaFoldDB" id="A0A1M6P2U2"/>
<dbReference type="RefSeq" id="WP_073109442.1">
    <property type="nucleotide sequence ID" value="NZ_FQZY01000026.1"/>
</dbReference>
<dbReference type="Proteomes" id="UP000184301">
    <property type="component" value="Unassembled WGS sequence"/>
</dbReference>
<evidence type="ECO:0000313" key="4">
    <source>
        <dbReference type="EMBL" id="SHK02317.1"/>
    </source>
</evidence>
<dbReference type="STRING" id="1121950.SAMN02745243_01993"/>
<sequence>MSYAENLKQKLNIDNSEPISAVIYARVSTDNDGQKDSCSNQVALAEKYITNHPNIQLVGIFVDDGISGKNDFTRPQYNAMLQLISEGKVDLIITKALSRLNRDQLNSLMLRSLLVEQNATVLTLEDNQVHDFEDMGSELLHSISFAIDAQYVKRQSINGKKTQELRCERKELSAKDCQSYGYDWHSDTKTITVNEDEAEVVRRIFEEYVYRNGTPASIQKALKMEGIRKSSRTISNMIQDERYIGKFYINKRTSKLGTGQTKSKRIQLPKEQWVLVERPDLQIVDTELFEMAQRIHQTRITVYEKPDKKTTQARFQGTHKYAGKIFCPDCGKPYHFGYSDRAKTKPIYVIKSHSECTNPVNRISEPDLEEITRQALKKTIDQQNEVCKTLEAVLTECVEASQNNGNELSKLKQQKSSRENQIDSLIDTLSEGGLSENAKERIKNKINTITEEIDNLTETIKNKESSKLSVSYVSDKIAEIKSAIAELRNFTEIDRDRILNYIERIELIANGDVNMLLKSGQVITIVATNNSDFSEGESVVKKGKQDARCSWPAAYRLPPPRALPRQ</sequence>
<gene>
    <name evidence="4" type="ORF">SAMN02745243_01993</name>
</gene>
<proteinExistence type="predicted"/>
<dbReference type="Gene3D" id="3.90.1750.20">
    <property type="entry name" value="Putative Large Serine Recombinase, Chain B, Domain 2"/>
    <property type="match status" value="1"/>
</dbReference>
<accession>A0A1M6P2U2</accession>
<dbReference type="Gene3D" id="3.40.50.1390">
    <property type="entry name" value="Resolvase, N-terminal catalytic domain"/>
    <property type="match status" value="1"/>
</dbReference>
<dbReference type="OrthoDB" id="9769353at2"/>
<evidence type="ECO:0000259" key="2">
    <source>
        <dbReference type="PROSITE" id="PS51736"/>
    </source>
</evidence>
<dbReference type="InterPro" id="IPR050639">
    <property type="entry name" value="SSR_resolvase"/>
</dbReference>
<dbReference type="Pfam" id="PF07508">
    <property type="entry name" value="Recombinase"/>
    <property type="match status" value="1"/>
</dbReference>
<evidence type="ECO:0000259" key="3">
    <source>
        <dbReference type="PROSITE" id="PS51737"/>
    </source>
</evidence>
<dbReference type="InterPro" id="IPR011109">
    <property type="entry name" value="DNA_bind_recombinase_dom"/>
</dbReference>
<feature type="domain" description="Resolvase/invertase-type recombinase catalytic" evidence="2">
    <location>
        <begin position="20"/>
        <end position="173"/>
    </location>
</feature>
<feature type="domain" description="Recombinase" evidence="3">
    <location>
        <begin position="179"/>
        <end position="302"/>
    </location>
</feature>
<dbReference type="SUPFAM" id="SSF53041">
    <property type="entry name" value="Resolvase-like"/>
    <property type="match status" value="1"/>
</dbReference>
<feature type="coiled-coil region" evidence="1">
    <location>
        <begin position="373"/>
        <end position="466"/>
    </location>
</feature>
<dbReference type="Pfam" id="PF13408">
    <property type="entry name" value="Zn_ribbon_recom"/>
    <property type="match status" value="1"/>
</dbReference>
<evidence type="ECO:0000313" key="5">
    <source>
        <dbReference type="Proteomes" id="UP000184301"/>
    </source>
</evidence>
<dbReference type="Pfam" id="PF00239">
    <property type="entry name" value="Resolvase"/>
    <property type="match status" value="1"/>
</dbReference>
<dbReference type="InterPro" id="IPR036162">
    <property type="entry name" value="Resolvase-like_N_sf"/>
</dbReference>